<keyword evidence="1" id="KW-1133">Transmembrane helix</keyword>
<sequence>MESSKSGGVKVMSIGSRMTTEKERLIGMTEEERAWRARFLKSQELSPEEPLNTKEYYRAVYNPIRRFYRFPLNCFENALVPLVGQTPASAIRYTIAKTIMTLIVMYGGWYYFKYNYYTWEQKCGWKASPTRERTLPGTADYKGLPKPLLATYGFENSPI</sequence>
<reference evidence="4 5" key="1">
    <citation type="submission" date="2024-08" db="EMBL/GenBank/DDBJ databases">
        <authorList>
            <person name="Will J Nash"/>
            <person name="Angela Man"/>
            <person name="Seanna McTaggart"/>
            <person name="Kendall Baker"/>
            <person name="Tom Barker"/>
            <person name="Leah Catchpole"/>
            <person name="Alex Durrant"/>
            <person name="Karim Gharbi"/>
            <person name="Naomi Irish"/>
            <person name="Gemy Kaithakottil"/>
            <person name="Debby Ku"/>
            <person name="Aaliyah Providence"/>
            <person name="Felix Shaw"/>
            <person name="David Swarbreck"/>
            <person name="Chris Watkins"/>
            <person name="Ann M. McCartney"/>
            <person name="Giulio Formenti"/>
            <person name="Alice Mouton"/>
            <person name="Noel Vella"/>
            <person name="Bjorn M von Reumont"/>
            <person name="Adriana Vella"/>
            <person name="Wilfried Haerty"/>
        </authorList>
    </citation>
    <scope>NUCLEOTIDE SEQUENCE [LARGE SCALE GENOMIC DNA]</scope>
</reference>
<gene>
    <name evidence="2" type="ORF">XYLVIOL_LOCUS7410</name>
    <name evidence="3" type="ORF">XYLVIOL_LOCUS7415</name>
    <name evidence="4" type="ORF">XYLVIOL_LOCUS7420</name>
</gene>
<evidence type="ECO:0000313" key="2">
    <source>
        <dbReference type="EMBL" id="CAL7945791.1"/>
    </source>
</evidence>
<feature type="transmembrane region" description="Helical" evidence="1">
    <location>
        <begin position="90"/>
        <end position="112"/>
    </location>
</feature>
<dbReference type="EMBL" id="CAXAJV020001294">
    <property type="protein sequence ID" value="CAL7945797.1"/>
    <property type="molecule type" value="Genomic_DNA"/>
</dbReference>
<proteinExistence type="predicted"/>
<keyword evidence="1" id="KW-0472">Membrane</keyword>
<comment type="caution">
    <text evidence="4">The sequence shown here is derived from an EMBL/GenBank/DDBJ whole genome shotgun (WGS) entry which is preliminary data.</text>
</comment>
<evidence type="ECO:0000256" key="1">
    <source>
        <dbReference type="SAM" id="Phobius"/>
    </source>
</evidence>
<accession>A0ABP1NXS7</accession>
<organism evidence="4 5">
    <name type="scientific">Xylocopa violacea</name>
    <name type="common">Violet carpenter bee</name>
    <name type="synonym">Apis violacea</name>
    <dbReference type="NCBI Taxonomy" id="135666"/>
    <lineage>
        <taxon>Eukaryota</taxon>
        <taxon>Metazoa</taxon>
        <taxon>Ecdysozoa</taxon>
        <taxon>Arthropoda</taxon>
        <taxon>Hexapoda</taxon>
        <taxon>Insecta</taxon>
        <taxon>Pterygota</taxon>
        <taxon>Neoptera</taxon>
        <taxon>Endopterygota</taxon>
        <taxon>Hymenoptera</taxon>
        <taxon>Apocrita</taxon>
        <taxon>Aculeata</taxon>
        <taxon>Apoidea</taxon>
        <taxon>Anthophila</taxon>
        <taxon>Apidae</taxon>
        <taxon>Xylocopa</taxon>
        <taxon>Xylocopa</taxon>
    </lineage>
</organism>
<dbReference type="InterPro" id="IPR019174">
    <property type="entry name" value="NADH_DH_b-subcmplx_su6"/>
</dbReference>
<evidence type="ECO:0008006" key="6">
    <source>
        <dbReference type="Google" id="ProtNLM"/>
    </source>
</evidence>
<name>A0ABP1NXS7_XYLVO</name>
<dbReference type="PANTHER" id="PTHR21106">
    <property type="entry name" value="NADH DEHYDROGENASE [UBIQUINONE] 1 BETA SUBCOMPLEX SUBUNIT 6"/>
    <property type="match status" value="1"/>
</dbReference>
<dbReference type="Pfam" id="PF09782">
    <property type="entry name" value="NDUF_B6"/>
    <property type="match status" value="1"/>
</dbReference>
<evidence type="ECO:0000313" key="5">
    <source>
        <dbReference type="Proteomes" id="UP001642520"/>
    </source>
</evidence>
<dbReference type="EMBL" id="CAXAJV020001294">
    <property type="protein sequence ID" value="CAL7945804.1"/>
    <property type="molecule type" value="Genomic_DNA"/>
</dbReference>
<evidence type="ECO:0000313" key="3">
    <source>
        <dbReference type="EMBL" id="CAL7945797.1"/>
    </source>
</evidence>
<evidence type="ECO:0000313" key="4">
    <source>
        <dbReference type="EMBL" id="CAL7945804.1"/>
    </source>
</evidence>
<dbReference type="EMBL" id="CAXAJV020001294">
    <property type="protein sequence ID" value="CAL7945791.1"/>
    <property type="molecule type" value="Genomic_DNA"/>
</dbReference>
<dbReference type="PANTHER" id="PTHR21106:SF2">
    <property type="entry name" value="NADH DEHYDROGENASE [UBIQUINONE] 1 BETA SUBCOMPLEX SUBUNIT 6"/>
    <property type="match status" value="1"/>
</dbReference>
<keyword evidence="5" id="KW-1185">Reference proteome</keyword>
<protein>
    <recommendedName>
        <fullName evidence="6">NADH dehydrogenase [ubiquinone] 1 beta subcomplex subunit 6</fullName>
    </recommendedName>
</protein>
<keyword evidence="1" id="KW-0812">Transmembrane</keyword>
<dbReference type="Proteomes" id="UP001642520">
    <property type="component" value="Unassembled WGS sequence"/>
</dbReference>